<dbReference type="GO" id="GO:0005634">
    <property type="term" value="C:nucleus"/>
    <property type="evidence" value="ECO:0007669"/>
    <property type="project" value="UniProtKB-SubCell"/>
</dbReference>
<dbReference type="GO" id="GO:0043565">
    <property type="term" value="F:sequence-specific DNA binding"/>
    <property type="evidence" value="ECO:0007669"/>
    <property type="project" value="InterPro"/>
</dbReference>
<evidence type="ECO:0000256" key="3">
    <source>
        <dbReference type="ARBA" id="ARBA00023125"/>
    </source>
</evidence>
<dbReference type="PANTHER" id="PTHR31221:SF358">
    <property type="entry name" value="WRKY TRANSCRIPTION FACTOR 71"/>
    <property type="match status" value="1"/>
</dbReference>
<keyword evidence="3" id="KW-0238">DNA-binding</keyword>
<dbReference type="Proteomes" id="UP001279734">
    <property type="component" value="Unassembled WGS sequence"/>
</dbReference>
<dbReference type="SMART" id="SM00774">
    <property type="entry name" value="WRKY"/>
    <property type="match status" value="1"/>
</dbReference>
<dbReference type="PANTHER" id="PTHR31221">
    <property type="entry name" value="WRKY TRANSCRIPTION FACTOR PROTEIN 1-RELATED"/>
    <property type="match status" value="1"/>
</dbReference>
<sequence>MEKKPEEVKTEDSLMESLTFCNSDRHVTTCFDDFTSIFESDGEKSCLGFMDIHDNNGYSSLFDLIMMPWPCLPQPPPPLRALDAILDPCLQELSSEITANIPTNPNSPSTSSTSTDEQTKAEKDGQQQDQDEHTNAKKQLKTKSKTQKGQREPRFAFLTKSEVDLLDDGYRWRKYGQKAVKNSPFPRSYYRCTASACGVKKRLERSSNDSSIVVTTYEGQHTHPCLVMPRGSKGINNMSIGQTQPDLYPQQPLPPLYYLNLKPSLISFAAGTNNPAFPDSRTIYQEKSFRPSPASTGLVRDDELLQDMVRSQMLKEPKYQQ</sequence>
<feature type="compositionally biased region" description="Basic and acidic residues" evidence="6">
    <location>
        <begin position="117"/>
        <end position="135"/>
    </location>
</feature>
<evidence type="ECO:0000259" key="7">
    <source>
        <dbReference type="PROSITE" id="PS50811"/>
    </source>
</evidence>
<comment type="subcellular location">
    <subcellularLocation>
        <location evidence="1">Nucleus</location>
    </subcellularLocation>
</comment>
<feature type="region of interest" description="Disordered" evidence="6">
    <location>
        <begin position="98"/>
        <end position="155"/>
    </location>
</feature>
<keyword evidence="9" id="KW-1185">Reference proteome</keyword>
<dbReference type="Gene3D" id="2.20.25.80">
    <property type="entry name" value="WRKY domain"/>
    <property type="match status" value="1"/>
</dbReference>
<dbReference type="AlphaFoldDB" id="A0AAD3SDE9"/>
<dbReference type="GO" id="GO:0003700">
    <property type="term" value="F:DNA-binding transcription factor activity"/>
    <property type="evidence" value="ECO:0007669"/>
    <property type="project" value="InterPro"/>
</dbReference>
<dbReference type="SUPFAM" id="SSF118290">
    <property type="entry name" value="WRKY DNA-binding domain"/>
    <property type="match status" value="1"/>
</dbReference>
<proteinExistence type="predicted"/>
<protein>
    <recommendedName>
        <fullName evidence="7">WRKY domain-containing protein</fullName>
    </recommendedName>
</protein>
<accession>A0AAD3SDE9</accession>
<evidence type="ECO:0000313" key="8">
    <source>
        <dbReference type="EMBL" id="GMH08665.1"/>
    </source>
</evidence>
<evidence type="ECO:0000256" key="4">
    <source>
        <dbReference type="ARBA" id="ARBA00023163"/>
    </source>
</evidence>
<keyword evidence="4" id="KW-0804">Transcription</keyword>
<gene>
    <name evidence="8" type="ORF">Nepgr_010505</name>
</gene>
<evidence type="ECO:0000256" key="1">
    <source>
        <dbReference type="ARBA" id="ARBA00004123"/>
    </source>
</evidence>
<dbReference type="InterPro" id="IPR036576">
    <property type="entry name" value="WRKY_dom_sf"/>
</dbReference>
<evidence type="ECO:0000256" key="5">
    <source>
        <dbReference type="ARBA" id="ARBA00023242"/>
    </source>
</evidence>
<reference evidence="8" key="1">
    <citation type="submission" date="2023-05" db="EMBL/GenBank/DDBJ databases">
        <title>Nepenthes gracilis genome sequencing.</title>
        <authorList>
            <person name="Fukushima K."/>
        </authorList>
    </citation>
    <scope>NUCLEOTIDE SEQUENCE</scope>
    <source>
        <strain evidence="8">SING2019-196</strain>
    </source>
</reference>
<comment type="caution">
    <text evidence="8">The sequence shown here is derived from an EMBL/GenBank/DDBJ whole genome shotgun (WGS) entry which is preliminary data.</text>
</comment>
<feature type="compositionally biased region" description="Low complexity" evidence="6">
    <location>
        <begin position="98"/>
        <end position="115"/>
    </location>
</feature>
<evidence type="ECO:0000256" key="2">
    <source>
        <dbReference type="ARBA" id="ARBA00023015"/>
    </source>
</evidence>
<dbReference type="FunFam" id="2.20.25.80:FF:000003">
    <property type="entry name" value="WRKY transcription factor 57"/>
    <property type="match status" value="1"/>
</dbReference>
<evidence type="ECO:0000256" key="6">
    <source>
        <dbReference type="SAM" id="MobiDB-lite"/>
    </source>
</evidence>
<keyword evidence="5" id="KW-0539">Nucleus</keyword>
<organism evidence="8 9">
    <name type="scientific">Nepenthes gracilis</name>
    <name type="common">Slender pitcher plant</name>
    <dbReference type="NCBI Taxonomy" id="150966"/>
    <lineage>
        <taxon>Eukaryota</taxon>
        <taxon>Viridiplantae</taxon>
        <taxon>Streptophyta</taxon>
        <taxon>Embryophyta</taxon>
        <taxon>Tracheophyta</taxon>
        <taxon>Spermatophyta</taxon>
        <taxon>Magnoliopsida</taxon>
        <taxon>eudicotyledons</taxon>
        <taxon>Gunneridae</taxon>
        <taxon>Pentapetalae</taxon>
        <taxon>Caryophyllales</taxon>
        <taxon>Nepenthaceae</taxon>
        <taxon>Nepenthes</taxon>
    </lineage>
</organism>
<feature type="compositionally biased region" description="Basic residues" evidence="6">
    <location>
        <begin position="136"/>
        <end position="148"/>
    </location>
</feature>
<feature type="domain" description="WRKY" evidence="7">
    <location>
        <begin position="161"/>
        <end position="226"/>
    </location>
</feature>
<dbReference type="PROSITE" id="PS50811">
    <property type="entry name" value="WRKY"/>
    <property type="match status" value="1"/>
</dbReference>
<evidence type="ECO:0000313" key="9">
    <source>
        <dbReference type="Proteomes" id="UP001279734"/>
    </source>
</evidence>
<dbReference type="InterPro" id="IPR044810">
    <property type="entry name" value="WRKY_plant"/>
</dbReference>
<dbReference type="EMBL" id="BSYO01000008">
    <property type="protein sequence ID" value="GMH08665.1"/>
    <property type="molecule type" value="Genomic_DNA"/>
</dbReference>
<dbReference type="InterPro" id="IPR003657">
    <property type="entry name" value="WRKY_dom"/>
</dbReference>
<dbReference type="Pfam" id="PF03106">
    <property type="entry name" value="WRKY"/>
    <property type="match status" value="1"/>
</dbReference>
<name>A0AAD3SDE9_NEPGR</name>
<keyword evidence="2" id="KW-0805">Transcription regulation</keyword>